<dbReference type="AlphaFoldDB" id="A0A6G6GMV8"/>
<proteinExistence type="predicted"/>
<dbReference type="EMBL" id="CP049057">
    <property type="protein sequence ID" value="QIE59916.1"/>
    <property type="molecule type" value="Genomic_DNA"/>
</dbReference>
<accession>A0A6G6GMV8</accession>
<dbReference type="KEGG" id="mgel:G5B37_10170"/>
<name>A0A6G6GMV8_9FLAO</name>
<evidence type="ECO:0000313" key="1">
    <source>
        <dbReference type="EMBL" id="QIE59916.1"/>
    </source>
</evidence>
<keyword evidence="2" id="KW-1185">Reference proteome</keyword>
<evidence type="ECO:0000313" key="2">
    <source>
        <dbReference type="Proteomes" id="UP000505306"/>
    </source>
</evidence>
<dbReference type="RefSeq" id="WP_164679928.1">
    <property type="nucleotide sequence ID" value="NZ_CP049057.1"/>
</dbReference>
<dbReference type="Pfam" id="PF14099">
    <property type="entry name" value="Polysacc_lyase"/>
    <property type="match status" value="1"/>
</dbReference>
<dbReference type="Proteomes" id="UP000505306">
    <property type="component" value="Chromosome"/>
</dbReference>
<reference evidence="1 2" key="1">
    <citation type="submission" date="2020-02" db="EMBL/GenBank/DDBJ databases">
        <title>Complete genome sequence of Flavobacteriaceae bacterium.</title>
        <authorList>
            <person name="Kim S.-J."/>
            <person name="Kim Y.-S."/>
            <person name="Kim K.-H."/>
        </authorList>
    </citation>
    <scope>NUCLEOTIDE SEQUENCE [LARGE SCALE GENOMIC DNA]</scope>
    <source>
        <strain evidence="1 2">RR4-40</strain>
    </source>
</reference>
<sequence>MKHLIWIFAMLVCIACDDKSETELTVEKEKFTRVYNDDFTDTIQPFWRTNQITHPDRLQIVTDPLNADNDVMKISLEKGDRIAKGYRNEIVVNPKDSFGYLNKYSYRFMFPESFFQKEEKKGIIVLNQWHDEPYPGFTWATKKIKARPPFAMYVEHTPEGEFYMILHSGIRMGNVDEMKISRWPGKLEPNKWYTFEADIFWSIYEDGYVKPKINDLCFEFDGVSQCTFQATNMYHKIPNYFKWGLYWSGTQENNRYIYYDDFKMNTERIGYFPPQKKLE</sequence>
<organism evidence="1 2">
    <name type="scientific">Rasiella rasia</name>
    <dbReference type="NCBI Taxonomy" id="2744027"/>
    <lineage>
        <taxon>Bacteria</taxon>
        <taxon>Pseudomonadati</taxon>
        <taxon>Bacteroidota</taxon>
        <taxon>Flavobacteriia</taxon>
        <taxon>Flavobacteriales</taxon>
        <taxon>Flavobacteriaceae</taxon>
        <taxon>Rasiella</taxon>
    </lineage>
</organism>
<dbReference type="Gene3D" id="2.60.120.200">
    <property type="match status" value="1"/>
</dbReference>
<protein>
    <submittedName>
        <fullName evidence="1">Uncharacterized protein</fullName>
    </submittedName>
</protein>
<dbReference type="InterPro" id="IPR025975">
    <property type="entry name" value="Polysacc_lyase"/>
</dbReference>
<gene>
    <name evidence="1" type="ORF">G5B37_10170</name>
</gene>